<keyword evidence="2" id="KW-1185">Reference proteome</keyword>
<gene>
    <name evidence="1" type="ORF">GWI33_023417</name>
</gene>
<sequence>QSELLASLKTWLGWMEARNEPINTDANIFLEIIIPFLREGGKVPNKISLAAAQLFLEMSRRPGNLCPSQRNVVAEFLQETPRLKYGSS</sequence>
<protein>
    <submittedName>
        <fullName evidence="1">Uncharacterized protein</fullName>
    </submittedName>
</protein>
<dbReference type="EMBL" id="JAACXV010017462">
    <property type="protein sequence ID" value="KAF7264353.1"/>
    <property type="molecule type" value="Genomic_DNA"/>
</dbReference>
<name>A0A834HMP9_RHYFE</name>
<organism evidence="1 2">
    <name type="scientific">Rhynchophorus ferrugineus</name>
    <name type="common">Red palm weevil</name>
    <name type="synonym">Curculio ferrugineus</name>
    <dbReference type="NCBI Taxonomy" id="354439"/>
    <lineage>
        <taxon>Eukaryota</taxon>
        <taxon>Metazoa</taxon>
        <taxon>Ecdysozoa</taxon>
        <taxon>Arthropoda</taxon>
        <taxon>Hexapoda</taxon>
        <taxon>Insecta</taxon>
        <taxon>Pterygota</taxon>
        <taxon>Neoptera</taxon>
        <taxon>Endopterygota</taxon>
        <taxon>Coleoptera</taxon>
        <taxon>Polyphaga</taxon>
        <taxon>Cucujiformia</taxon>
        <taxon>Curculionidae</taxon>
        <taxon>Dryophthorinae</taxon>
        <taxon>Rhynchophorus</taxon>
    </lineage>
</organism>
<reference evidence="1" key="1">
    <citation type="submission" date="2020-08" db="EMBL/GenBank/DDBJ databases">
        <title>Genome sequencing and assembly of the red palm weevil Rhynchophorus ferrugineus.</title>
        <authorList>
            <person name="Dias G.B."/>
            <person name="Bergman C.M."/>
            <person name="Manee M."/>
        </authorList>
    </citation>
    <scope>NUCLEOTIDE SEQUENCE</scope>
    <source>
        <strain evidence="1">AA-2017</strain>
        <tissue evidence="1">Whole larva</tissue>
    </source>
</reference>
<evidence type="ECO:0000313" key="2">
    <source>
        <dbReference type="Proteomes" id="UP000625711"/>
    </source>
</evidence>
<comment type="caution">
    <text evidence="1">The sequence shown here is derived from an EMBL/GenBank/DDBJ whole genome shotgun (WGS) entry which is preliminary data.</text>
</comment>
<accession>A0A834HMP9</accession>
<dbReference type="AlphaFoldDB" id="A0A834HMP9"/>
<dbReference type="Proteomes" id="UP000625711">
    <property type="component" value="Unassembled WGS sequence"/>
</dbReference>
<evidence type="ECO:0000313" key="1">
    <source>
        <dbReference type="EMBL" id="KAF7264353.1"/>
    </source>
</evidence>
<feature type="non-terminal residue" evidence="1">
    <location>
        <position position="1"/>
    </location>
</feature>
<proteinExistence type="predicted"/>
<feature type="non-terminal residue" evidence="1">
    <location>
        <position position="88"/>
    </location>
</feature>